<evidence type="ECO:0000313" key="1">
    <source>
        <dbReference type="EMBL" id="KAH7979234.1"/>
    </source>
</evidence>
<name>A0ACB8DXG6_DERSI</name>
<sequence length="736" mass="82529">MREQQDEAGLSLGQARRLIEVIRKIKSQKQRPSLERISHALGHRADLVERQLELAVTKGFVLKVMNKGQCSYKDAETLKLTTKKKCGATSSASSAAGGGPGRARAAAVAAAAAIGAGIHRRTDLMHSAVEAVRALGEKGGSTFRAIVKFVRQALRLDPGVRLRLAVKRAVTAGRLVRVGRLYRLPGSESDESESDSDDELDASGRLGVGKNGDIAGRTGHKRKSALQGRCSVCHGTSRNNRNGVAEELISCHSCTLSAHPSCLKHTKELALVLLNSSKWQCSQCRMCSHCGNKKEGEHLLCCEICDSHFHLRCLKPPLLKAPKGSWKCASCSRKRLKSINFVNNLASKIKQKNKRFHNGMMRKQKITTLKDVKLAAPLRAKRPANCLVTSRSSSKKGTSKLTRSARDTPSDLPPSVSDKDVKTFKKAQEIALKTMGQDIVVPDHQTRCPAAIEFGQYEIQTWYSSPYPQEYARLPKLFLCEFCLKYMKSRSILSRHLHKCTWFHPPATEIYRKGEVSVFEVDGNVSKIYCQNLCLLAKLFLDHKTLYYDVEPFLFYVLTKNDAKGCHLVGYFSKEKHCQQRYNVSCIMTMPQYQRQGFGRFLIDFSYLLSRKEGLTGTPEKPLSDLGRISYMSYWKSILLEFLDNYKDSHISIQCLSSSTGLNIHDIATTLQHLNMFKKTGGEKSRIVISIDKQMLSEHMAKVHSGRDRRIILDPECLRWTPLVTQPQFRDEEPEV</sequence>
<reference evidence="1" key="1">
    <citation type="submission" date="2020-05" db="EMBL/GenBank/DDBJ databases">
        <title>Large-scale comparative analyses of tick genomes elucidate their genetic diversity and vector capacities.</title>
        <authorList>
            <person name="Jia N."/>
            <person name="Wang J."/>
            <person name="Shi W."/>
            <person name="Du L."/>
            <person name="Sun Y."/>
            <person name="Zhan W."/>
            <person name="Jiang J."/>
            <person name="Wang Q."/>
            <person name="Zhang B."/>
            <person name="Ji P."/>
            <person name="Sakyi L.B."/>
            <person name="Cui X."/>
            <person name="Yuan T."/>
            <person name="Jiang B."/>
            <person name="Yang W."/>
            <person name="Lam T.T.-Y."/>
            <person name="Chang Q."/>
            <person name="Ding S."/>
            <person name="Wang X."/>
            <person name="Zhu J."/>
            <person name="Ruan X."/>
            <person name="Zhao L."/>
            <person name="Wei J."/>
            <person name="Que T."/>
            <person name="Du C."/>
            <person name="Cheng J."/>
            <person name="Dai P."/>
            <person name="Han X."/>
            <person name="Huang E."/>
            <person name="Gao Y."/>
            <person name="Liu J."/>
            <person name="Shao H."/>
            <person name="Ye R."/>
            <person name="Li L."/>
            <person name="Wei W."/>
            <person name="Wang X."/>
            <person name="Wang C."/>
            <person name="Yang T."/>
            <person name="Huo Q."/>
            <person name="Li W."/>
            <person name="Guo W."/>
            <person name="Chen H."/>
            <person name="Zhou L."/>
            <person name="Ni X."/>
            <person name="Tian J."/>
            <person name="Zhou Y."/>
            <person name="Sheng Y."/>
            <person name="Liu T."/>
            <person name="Pan Y."/>
            <person name="Xia L."/>
            <person name="Li J."/>
            <person name="Zhao F."/>
            <person name="Cao W."/>
        </authorList>
    </citation>
    <scope>NUCLEOTIDE SEQUENCE</scope>
    <source>
        <strain evidence="1">Dsil-2018</strain>
    </source>
</reference>
<dbReference type="Proteomes" id="UP000821865">
    <property type="component" value="Chromosome 1"/>
</dbReference>
<evidence type="ECO:0000313" key="2">
    <source>
        <dbReference type="Proteomes" id="UP000821865"/>
    </source>
</evidence>
<keyword evidence="2" id="KW-1185">Reference proteome</keyword>
<organism evidence="1 2">
    <name type="scientific">Dermacentor silvarum</name>
    <name type="common">Tick</name>
    <dbReference type="NCBI Taxonomy" id="543639"/>
    <lineage>
        <taxon>Eukaryota</taxon>
        <taxon>Metazoa</taxon>
        <taxon>Ecdysozoa</taxon>
        <taxon>Arthropoda</taxon>
        <taxon>Chelicerata</taxon>
        <taxon>Arachnida</taxon>
        <taxon>Acari</taxon>
        <taxon>Parasitiformes</taxon>
        <taxon>Ixodida</taxon>
        <taxon>Ixodoidea</taxon>
        <taxon>Ixodidae</taxon>
        <taxon>Rhipicephalinae</taxon>
        <taxon>Dermacentor</taxon>
    </lineage>
</organism>
<comment type="caution">
    <text evidence="1">The sequence shown here is derived from an EMBL/GenBank/DDBJ whole genome shotgun (WGS) entry which is preliminary data.</text>
</comment>
<gene>
    <name evidence="1" type="ORF">HPB49_008800</name>
</gene>
<accession>A0ACB8DXG6</accession>
<proteinExistence type="predicted"/>
<protein>
    <submittedName>
        <fullName evidence="1">Uncharacterized protein</fullName>
    </submittedName>
</protein>
<dbReference type="EMBL" id="CM023470">
    <property type="protein sequence ID" value="KAH7979234.1"/>
    <property type="molecule type" value="Genomic_DNA"/>
</dbReference>